<dbReference type="SUPFAM" id="SSF103473">
    <property type="entry name" value="MFS general substrate transporter"/>
    <property type="match status" value="2"/>
</dbReference>
<evidence type="ECO:0000256" key="6">
    <source>
        <dbReference type="ARBA" id="ARBA00023136"/>
    </source>
</evidence>
<keyword evidence="3" id="KW-1003">Cell membrane</keyword>
<name>A0A3M8LN61_9MICO</name>
<feature type="transmembrane region" description="Helical" evidence="7">
    <location>
        <begin position="79"/>
        <end position="98"/>
    </location>
</feature>
<dbReference type="AlphaFoldDB" id="A0A3M8LN61"/>
<dbReference type="EMBL" id="RDSR01000003">
    <property type="protein sequence ID" value="RNE66785.1"/>
    <property type="molecule type" value="Genomic_DNA"/>
</dbReference>
<feature type="transmembrane region" description="Helical" evidence="7">
    <location>
        <begin position="269"/>
        <end position="292"/>
    </location>
</feature>
<dbReference type="GO" id="GO:0005886">
    <property type="term" value="C:plasma membrane"/>
    <property type="evidence" value="ECO:0007669"/>
    <property type="project" value="UniProtKB-SubCell"/>
</dbReference>
<feature type="transmembrane region" description="Helical" evidence="7">
    <location>
        <begin position="199"/>
        <end position="219"/>
    </location>
</feature>
<dbReference type="Proteomes" id="UP000279859">
    <property type="component" value="Unassembled WGS sequence"/>
</dbReference>
<keyword evidence="6 7" id="KW-0472">Membrane</keyword>
<feature type="transmembrane region" description="Helical" evidence="7">
    <location>
        <begin position="442"/>
        <end position="462"/>
    </location>
</feature>
<dbReference type="OrthoDB" id="3218494at2"/>
<feature type="transmembrane region" description="Helical" evidence="7">
    <location>
        <begin position="362"/>
        <end position="388"/>
    </location>
</feature>
<evidence type="ECO:0000313" key="10">
    <source>
        <dbReference type="Proteomes" id="UP000279859"/>
    </source>
</evidence>
<comment type="subcellular location">
    <subcellularLocation>
        <location evidence="1">Cell membrane</location>
        <topology evidence="1">Multi-pass membrane protein</topology>
    </subcellularLocation>
</comment>
<organism evidence="9 10">
    <name type="scientific">Cryobacterium tepidiphilum</name>
    <dbReference type="NCBI Taxonomy" id="2486026"/>
    <lineage>
        <taxon>Bacteria</taxon>
        <taxon>Bacillati</taxon>
        <taxon>Actinomycetota</taxon>
        <taxon>Actinomycetes</taxon>
        <taxon>Micrococcales</taxon>
        <taxon>Microbacteriaceae</taxon>
        <taxon>Cryobacterium</taxon>
    </lineage>
</organism>
<dbReference type="PRINTS" id="PR01036">
    <property type="entry name" value="TCRTETB"/>
</dbReference>
<keyword evidence="5 7" id="KW-1133">Transmembrane helix</keyword>
<dbReference type="InterPro" id="IPR005829">
    <property type="entry name" value="Sugar_transporter_CS"/>
</dbReference>
<feature type="transmembrane region" description="Helical" evidence="7">
    <location>
        <begin position="231"/>
        <end position="248"/>
    </location>
</feature>
<evidence type="ECO:0000256" key="2">
    <source>
        <dbReference type="ARBA" id="ARBA00022448"/>
    </source>
</evidence>
<feature type="transmembrane region" description="Helical" evidence="7">
    <location>
        <begin position="104"/>
        <end position="129"/>
    </location>
</feature>
<dbReference type="CDD" id="cd17321">
    <property type="entry name" value="MFS_MMR_MDR_like"/>
    <property type="match status" value="1"/>
</dbReference>
<feature type="transmembrane region" description="Helical" evidence="7">
    <location>
        <begin position="136"/>
        <end position="157"/>
    </location>
</feature>
<feature type="transmembrane region" description="Helical" evidence="7">
    <location>
        <begin position="304"/>
        <end position="323"/>
    </location>
</feature>
<dbReference type="PROSITE" id="PS00216">
    <property type="entry name" value="SUGAR_TRANSPORT_1"/>
    <property type="match status" value="1"/>
</dbReference>
<feature type="transmembrane region" description="Helical" evidence="7">
    <location>
        <begin position="12"/>
        <end position="36"/>
    </location>
</feature>
<dbReference type="PANTHER" id="PTHR42718:SF46">
    <property type="entry name" value="BLR6921 PROTEIN"/>
    <property type="match status" value="1"/>
</dbReference>
<feature type="transmembrane region" description="Helical" evidence="7">
    <location>
        <begin position="163"/>
        <end position="187"/>
    </location>
</feature>
<dbReference type="InterPro" id="IPR036259">
    <property type="entry name" value="MFS_trans_sf"/>
</dbReference>
<evidence type="ECO:0000256" key="7">
    <source>
        <dbReference type="SAM" id="Phobius"/>
    </source>
</evidence>
<evidence type="ECO:0000313" key="9">
    <source>
        <dbReference type="EMBL" id="RNE66785.1"/>
    </source>
</evidence>
<keyword evidence="2" id="KW-0813">Transport</keyword>
<dbReference type="Pfam" id="PF07690">
    <property type="entry name" value="MFS_1"/>
    <property type="match status" value="1"/>
</dbReference>
<feature type="transmembrane region" description="Helical" evidence="7">
    <location>
        <begin position="400"/>
        <end position="422"/>
    </location>
</feature>
<proteinExistence type="predicted"/>
<evidence type="ECO:0000256" key="1">
    <source>
        <dbReference type="ARBA" id="ARBA00004651"/>
    </source>
</evidence>
<evidence type="ECO:0000256" key="3">
    <source>
        <dbReference type="ARBA" id="ARBA00022475"/>
    </source>
</evidence>
<keyword evidence="4 7" id="KW-0812">Transmembrane</keyword>
<sequence>MSAMSLLTSRRLVLVVLVLAQFIVMLDSSIVNVALPSMTTDLRLSAEGTAWVANAYFLTFGGFLLISGRAADLLGRRRMFAIGAALVTVASLLAGTAASEAMLLAARALQGLGAAILSPAALSILLITFAGPRKAVAVSVWGAASAVGGALGVSVGGLTTAAFGWQGVFLLTVPFSAGAVACSHLVLPRAGAAGTRRSFDAAGAAAVTCTALALVFAVLSIPDHGWQSPRFLGGLAVAMAAFVMFLIIERRAQDPIVPLALFGSPQLSVGALVGVLGGATRVCTFFLVALFLQQVQAYAPEQAGLAMLPTSAAGFLVSTLALPRVLGKLGAARTVTVGLVLLGAGLIWLSECPASGSYAVSILPGLMLAATGVAFSFMPSTMVITAAVPAERSGVASGMASASFQLGGALGIAVFTMIAAAFSGADDGTAVAVTSATGFHAAFLAAGLTALLTAGVAAVGLLRPSEASTPPLSSPAPVGAR</sequence>
<feature type="transmembrane region" description="Helical" evidence="7">
    <location>
        <begin position="330"/>
        <end position="350"/>
    </location>
</feature>
<dbReference type="PANTHER" id="PTHR42718">
    <property type="entry name" value="MAJOR FACILITATOR SUPERFAMILY MULTIDRUG TRANSPORTER MFSC"/>
    <property type="match status" value="1"/>
</dbReference>
<dbReference type="Gene3D" id="1.20.1250.20">
    <property type="entry name" value="MFS general substrate transporter like domains"/>
    <property type="match status" value="1"/>
</dbReference>
<dbReference type="InterPro" id="IPR011701">
    <property type="entry name" value="MFS"/>
</dbReference>
<dbReference type="GO" id="GO:0022857">
    <property type="term" value="F:transmembrane transporter activity"/>
    <property type="evidence" value="ECO:0007669"/>
    <property type="project" value="InterPro"/>
</dbReference>
<comment type="caution">
    <text evidence="9">The sequence shown here is derived from an EMBL/GenBank/DDBJ whole genome shotgun (WGS) entry which is preliminary data.</text>
</comment>
<feature type="transmembrane region" description="Helical" evidence="7">
    <location>
        <begin position="48"/>
        <end position="67"/>
    </location>
</feature>
<evidence type="ECO:0000256" key="5">
    <source>
        <dbReference type="ARBA" id="ARBA00022989"/>
    </source>
</evidence>
<keyword evidence="10" id="KW-1185">Reference proteome</keyword>
<protein>
    <submittedName>
        <fullName evidence="9">MFS transporter</fullName>
    </submittedName>
</protein>
<dbReference type="InterPro" id="IPR020846">
    <property type="entry name" value="MFS_dom"/>
</dbReference>
<gene>
    <name evidence="9" type="ORF">EEJ31_03120</name>
</gene>
<reference evidence="9 10" key="1">
    <citation type="submission" date="2018-11" db="EMBL/GenBank/DDBJ databases">
        <title>Cryobacterium sp. nov., isolated from rhizosphere soil of lettuce.</title>
        <authorList>
            <person name="Wang Y."/>
        </authorList>
    </citation>
    <scope>NUCLEOTIDE SEQUENCE [LARGE SCALE GENOMIC DNA]</scope>
    <source>
        <strain evidence="9 10">NEAU-85</strain>
    </source>
</reference>
<evidence type="ECO:0000259" key="8">
    <source>
        <dbReference type="PROSITE" id="PS50850"/>
    </source>
</evidence>
<dbReference type="Gene3D" id="1.20.1720.10">
    <property type="entry name" value="Multidrug resistance protein D"/>
    <property type="match status" value="1"/>
</dbReference>
<evidence type="ECO:0000256" key="4">
    <source>
        <dbReference type="ARBA" id="ARBA00022692"/>
    </source>
</evidence>
<feature type="domain" description="Major facilitator superfamily (MFS) profile" evidence="8">
    <location>
        <begin position="13"/>
        <end position="465"/>
    </location>
</feature>
<dbReference type="PROSITE" id="PS50850">
    <property type="entry name" value="MFS"/>
    <property type="match status" value="1"/>
</dbReference>
<accession>A0A3M8LN61</accession>